<feature type="signal peptide" evidence="1">
    <location>
        <begin position="1"/>
        <end position="24"/>
    </location>
</feature>
<name>A0A928V868_9GAMM</name>
<comment type="caution">
    <text evidence="3">The sequence shown here is derived from an EMBL/GenBank/DDBJ whole genome shotgun (WGS) entry which is preliminary data.</text>
</comment>
<feature type="chain" id="PRO_5037712814" description="Chalcone isomerase domain-containing protein" evidence="1">
    <location>
        <begin position="25"/>
        <end position="181"/>
    </location>
</feature>
<dbReference type="AlphaFoldDB" id="A0A928V868"/>
<dbReference type="EMBL" id="PRDL01000001">
    <property type="protein sequence ID" value="MBE8717844.1"/>
    <property type="molecule type" value="Genomic_DNA"/>
</dbReference>
<sequence length="181" mass="20412">MLLSRLFFKAFLVSLLLFSSLVSADWREALPDARLVGSGELRMFGFSVYHADFWSGAATPGELEEGKAPFALELTYRRSISRDQLVKASLKEIKRLHSGDTSAASLEQWRQEMLLAFVDVQAGDRITGVFLPGEGARFYFGDTLQHQVKDEAFARAFFAIWLDPRTRNPKLRSQLLGPQQP</sequence>
<organism evidence="3 4">
    <name type="scientific">Cellvibrio polysaccharolyticus</name>
    <dbReference type="NCBI Taxonomy" id="2082724"/>
    <lineage>
        <taxon>Bacteria</taxon>
        <taxon>Pseudomonadati</taxon>
        <taxon>Pseudomonadota</taxon>
        <taxon>Gammaproteobacteria</taxon>
        <taxon>Cellvibrionales</taxon>
        <taxon>Cellvibrionaceae</taxon>
        <taxon>Cellvibrio</taxon>
    </lineage>
</organism>
<protein>
    <recommendedName>
        <fullName evidence="2">Chalcone isomerase domain-containing protein</fullName>
    </recommendedName>
</protein>
<keyword evidence="4" id="KW-1185">Reference proteome</keyword>
<evidence type="ECO:0000313" key="3">
    <source>
        <dbReference type="EMBL" id="MBE8717844.1"/>
    </source>
</evidence>
<dbReference type="Pfam" id="PF16036">
    <property type="entry name" value="Chalcone_3"/>
    <property type="match status" value="1"/>
</dbReference>
<evidence type="ECO:0000256" key="1">
    <source>
        <dbReference type="SAM" id="SignalP"/>
    </source>
</evidence>
<proteinExistence type="predicted"/>
<evidence type="ECO:0000313" key="4">
    <source>
        <dbReference type="Proteomes" id="UP000652567"/>
    </source>
</evidence>
<feature type="domain" description="Chalcone isomerase" evidence="2">
    <location>
        <begin position="43"/>
        <end position="177"/>
    </location>
</feature>
<evidence type="ECO:0000259" key="2">
    <source>
        <dbReference type="Pfam" id="PF16036"/>
    </source>
</evidence>
<dbReference type="Proteomes" id="UP000652567">
    <property type="component" value="Unassembled WGS sequence"/>
</dbReference>
<gene>
    <name evidence="3" type="ORF">C4F51_11675</name>
</gene>
<keyword evidence="1" id="KW-0732">Signal</keyword>
<reference evidence="3" key="1">
    <citation type="submission" date="2018-07" db="EMBL/GenBank/DDBJ databases">
        <title>Genome assembly of strain Ka43.</title>
        <authorList>
            <person name="Kukolya J."/>
            <person name="Nagy I."/>
            <person name="Horvath B."/>
            <person name="Toth A."/>
        </authorList>
    </citation>
    <scope>NUCLEOTIDE SEQUENCE</scope>
    <source>
        <strain evidence="3">KB43</strain>
    </source>
</reference>
<accession>A0A928V868</accession>
<dbReference type="InterPro" id="IPR016087">
    <property type="entry name" value="Chalcone_isomerase"/>
</dbReference>
<dbReference type="RefSeq" id="WP_193909949.1">
    <property type="nucleotide sequence ID" value="NZ_PRDL01000001.1"/>
</dbReference>